<proteinExistence type="predicted"/>
<organism evidence="1 2">
    <name type="scientific">Antarcticirhabdus aurantiaca</name>
    <dbReference type="NCBI Taxonomy" id="2606717"/>
    <lineage>
        <taxon>Bacteria</taxon>
        <taxon>Pseudomonadati</taxon>
        <taxon>Pseudomonadota</taxon>
        <taxon>Alphaproteobacteria</taxon>
        <taxon>Hyphomicrobiales</taxon>
        <taxon>Aurantimonadaceae</taxon>
        <taxon>Antarcticirhabdus</taxon>
    </lineage>
</organism>
<reference evidence="1" key="1">
    <citation type="submission" date="2022-11" db="EMBL/GenBank/DDBJ databases">
        <title>beta-Carotene-producing bacterium, Jeongeuplla avenae sp. nov., alleviates the salt stress of Arabidopsis seedlings.</title>
        <authorList>
            <person name="Jiang L."/>
            <person name="Lee J."/>
        </authorList>
    </citation>
    <scope>NUCLEOTIDE SEQUENCE</scope>
    <source>
        <strain evidence="1">DY_R2A_6</strain>
    </source>
</reference>
<protein>
    <submittedName>
        <fullName evidence="1">Uncharacterized protein</fullName>
    </submittedName>
</protein>
<gene>
    <name evidence="1" type="ORF">OXU80_01300</name>
</gene>
<evidence type="ECO:0000313" key="2">
    <source>
        <dbReference type="Proteomes" id="UP001163223"/>
    </source>
</evidence>
<keyword evidence="2" id="KW-1185">Reference proteome</keyword>
<dbReference type="Proteomes" id="UP001163223">
    <property type="component" value="Chromosome"/>
</dbReference>
<evidence type="ECO:0000313" key="1">
    <source>
        <dbReference type="EMBL" id="WAJ28919.1"/>
    </source>
</evidence>
<name>A0ACD4NQ50_9HYPH</name>
<accession>A0ACD4NQ50</accession>
<sequence length="121" mass="13668">MHQEFTRRTFFRKAGSTSISLVGAAAALKACMAPQAALAAQTQVESLFWQWREVDQRYSGSNHIPEMFAEYQRLQDLVTKAEPQTARDVAMQLFCTTDCGASDMPEEFFERLRTLALEGRA</sequence>
<dbReference type="EMBL" id="CP113520">
    <property type="protein sequence ID" value="WAJ28919.1"/>
    <property type="molecule type" value="Genomic_DNA"/>
</dbReference>